<feature type="coiled-coil region" evidence="1">
    <location>
        <begin position="45"/>
        <end position="72"/>
    </location>
</feature>
<evidence type="ECO:0008006" key="4">
    <source>
        <dbReference type="Google" id="ProtNLM"/>
    </source>
</evidence>
<name>A0A5M8FHX7_9GAMM</name>
<dbReference type="Proteomes" id="UP000322981">
    <property type="component" value="Unassembled WGS sequence"/>
</dbReference>
<keyword evidence="1" id="KW-0175">Coiled coil</keyword>
<dbReference type="AlphaFoldDB" id="A0A5M8FHX7"/>
<accession>A0A5M8FHX7</accession>
<dbReference type="Gene3D" id="1.25.40.10">
    <property type="entry name" value="Tetratricopeptide repeat domain"/>
    <property type="match status" value="1"/>
</dbReference>
<keyword evidence="3" id="KW-1185">Reference proteome</keyword>
<dbReference type="InterPro" id="IPR021109">
    <property type="entry name" value="Peptidase_aspartic_dom_sf"/>
</dbReference>
<sequence>MASPDRSSPERRLKTALELFHGGRFADSAPLGEALREEGLHDIRLHALLGELHLLQNRLETAREHLETALRAESDSVPGSVRLRALLADCHRRAHRPEAAAALYRALGRTALAAKLQAAQAGEYRLHPPAAERGSERTPEIALPWIGESPVPVIEARLSGPQQSLSVRLAIDTGVGETLLDPAVAGPAGVTTFGDEGIHFPAGPAGRVQHGLLRHLSLGTLDIGNVPVQVYDTRSSLARLLPFPVDGVIGCGLLSQLPTTLDYGKRQLQLGGRAVTDGSPLYLAANQYPLLEGRLNDRINTLLFLDTGLSGTGLALPLSTAGAADVDVLVDAEGVGFGIQNRLSALPFVCDSVAAAGARRQRIGGMLLRQFRLERQFGFRIGGLLGDGFIGNGRLRLDFGTMQVAVDAGG</sequence>
<dbReference type="SUPFAM" id="SSF48452">
    <property type="entry name" value="TPR-like"/>
    <property type="match status" value="1"/>
</dbReference>
<protein>
    <recommendedName>
        <fullName evidence="4">Tetratricopeptide repeat protein</fullName>
    </recommendedName>
</protein>
<gene>
    <name evidence="2" type="ORF">F2Q65_12765</name>
</gene>
<evidence type="ECO:0000313" key="2">
    <source>
        <dbReference type="EMBL" id="KAA6184329.1"/>
    </source>
</evidence>
<dbReference type="Gene3D" id="2.40.70.10">
    <property type="entry name" value="Acid Proteases"/>
    <property type="match status" value="1"/>
</dbReference>
<evidence type="ECO:0000256" key="1">
    <source>
        <dbReference type="SAM" id="Coils"/>
    </source>
</evidence>
<dbReference type="InterPro" id="IPR011990">
    <property type="entry name" value="TPR-like_helical_dom_sf"/>
</dbReference>
<dbReference type="OrthoDB" id="9790023at2"/>
<evidence type="ECO:0000313" key="3">
    <source>
        <dbReference type="Proteomes" id="UP000322981"/>
    </source>
</evidence>
<organism evidence="2 3">
    <name type="scientific">Thiohalocapsa marina</name>
    <dbReference type="NCBI Taxonomy" id="424902"/>
    <lineage>
        <taxon>Bacteria</taxon>
        <taxon>Pseudomonadati</taxon>
        <taxon>Pseudomonadota</taxon>
        <taxon>Gammaproteobacteria</taxon>
        <taxon>Chromatiales</taxon>
        <taxon>Chromatiaceae</taxon>
        <taxon>Thiohalocapsa</taxon>
    </lineage>
</organism>
<proteinExistence type="predicted"/>
<reference evidence="2 3" key="1">
    <citation type="submission" date="2019-09" db="EMBL/GenBank/DDBJ databases">
        <title>Whole-genome sequence of the purple sulfur bacterium Thiohalocapsa marina DSM 19078.</title>
        <authorList>
            <person name="Kyndt J.A."/>
            <person name="Meyer T.E."/>
        </authorList>
    </citation>
    <scope>NUCLEOTIDE SEQUENCE [LARGE SCALE GENOMIC DNA]</scope>
    <source>
        <strain evidence="2 3">DSM 19078</strain>
    </source>
</reference>
<comment type="caution">
    <text evidence="2">The sequence shown here is derived from an EMBL/GenBank/DDBJ whole genome shotgun (WGS) entry which is preliminary data.</text>
</comment>
<dbReference type="EMBL" id="VWXX01000021">
    <property type="protein sequence ID" value="KAA6184329.1"/>
    <property type="molecule type" value="Genomic_DNA"/>
</dbReference>
<dbReference type="RefSeq" id="WP_150093801.1">
    <property type="nucleotide sequence ID" value="NZ_JBFUOH010000077.1"/>
</dbReference>